<dbReference type="PANTHER" id="PTHR23074">
    <property type="entry name" value="AAA DOMAIN-CONTAINING"/>
    <property type="match status" value="1"/>
</dbReference>
<name>A0A7J8HGE9_MOLMO</name>
<feature type="domain" description="AAA+ ATPase" evidence="10">
    <location>
        <begin position="251"/>
        <end position="389"/>
    </location>
</feature>
<accession>A0A7J8HGE9</accession>
<keyword evidence="3 8" id="KW-0493">Microtubule</keyword>
<sequence>MELSYQTLKVTHQAREACEKRTEVRRKNLLILILHYLTQEGYIDAAKALEQETKLGLQRFEVCDNVDLETILMEYESYYFVKFQKYPRIVKKASDTESNLPPRSGGKTRRVMSDSCQNLPKIGQLRPRSKTTVRKPEEAKPLHKEHPKQEVVNNTHMESADFGLNISGINRGSGENVRPHKGQIIDFRGLFTDAIKGATSELGLNSFDYNPDPSERLLKPLSAFAGMNSEMRELAAVVSRYPQLFTGILSPWKGLLLYGPPGTGKTLLAKAVATECKTTFFNISASTIVSKWRGDSEKLVRVLFELARYHAPSTIFLDELESVMSQRGTAPGGEHEGSLRMKTELLVQMDGLARSEDLVFVLAASNLPWELDCAMLRRLEKRILVDLPSREARQAMIHHWLPPVSKSRALELRTELEYSVLSQETEGYSGSDIKLVCREAAMRPVRKIFNALENHQSESSDLPGIQLDTVTTADFLDVLAHTKPSAKNLTQRYSAWQSEFESV</sequence>
<feature type="region of interest" description="Disordered" evidence="9">
    <location>
        <begin position="94"/>
        <end position="148"/>
    </location>
</feature>
<dbReference type="GO" id="GO:0005737">
    <property type="term" value="C:cytoplasm"/>
    <property type="evidence" value="ECO:0007669"/>
    <property type="project" value="UniProtKB-SubCell"/>
</dbReference>
<evidence type="ECO:0000256" key="5">
    <source>
        <dbReference type="ARBA" id="ARBA00022840"/>
    </source>
</evidence>
<dbReference type="Gene3D" id="3.40.50.300">
    <property type="entry name" value="P-loop containing nucleotide triphosphate hydrolases"/>
    <property type="match status" value="1"/>
</dbReference>
<dbReference type="EC" id="5.6.1.1" evidence="8"/>
<comment type="similarity">
    <text evidence="8">Belongs to the AAA ATPase family. Katanin p60 subunit A1 subfamily. A-like 2 sub-subfamily.</text>
</comment>
<dbReference type="InterPro" id="IPR041569">
    <property type="entry name" value="AAA_lid_3"/>
</dbReference>
<evidence type="ECO:0000256" key="3">
    <source>
        <dbReference type="ARBA" id="ARBA00022701"/>
    </source>
</evidence>
<evidence type="ECO:0000256" key="6">
    <source>
        <dbReference type="ARBA" id="ARBA00023212"/>
    </source>
</evidence>
<dbReference type="SMART" id="SM00382">
    <property type="entry name" value="AAA"/>
    <property type="match status" value="1"/>
</dbReference>
<dbReference type="InterPro" id="IPR027417">
    <property type="entry name" value="P-loop_NTPase"/>
</dbReference>
<dbReference type="Pfam" id="PF00004">
    <property type="entry name" value="AAA"/>
    <property type="match status" value="1"/>
</dbReference>
<dbReference type="FunFam" id="1.10.8.60:FF:000048">
    <property type="entry name" value="Katanin p60 ATPase-containing subunit A-like 2"/>
    <property type="match status" value="1"/>
</dbReference>
<keyword evidence="5 8" id="KW-0067">ATP-binding</keyword>
<dbReference type="InterPro" id="IPR027497">
    <property type="entry name" value="Katanin_p60_AL2"/>
</dbReference>
<dbReference type="InterPro" id="IPR003593">
    <property type="entry name" value="AAA+_ATPase"/>
</dbReference>
<dbReference type="GO" id="GO:0008568">
    <property type="term" value="F:microtubule severing ATPase activity"/>
    <property type="evidence" value="ECO:0007669"/>
    <property type="project" value="UniProtKB-EC"/>
</dbReference>
<gene>
    <name evidence="8" type="primary">KATNAL2</name>
    <name evidence="11" type="ORF">HJG59_007078</name>
</gene>
<evidence type="ECO:0000256" key="9">
    <source>
        <dbReference type="SAM" id="MobiDB-lite"/>
    </source>
</evidence>
<dbReference type="SMART" id="SM00667">
    <property type="entry name" value="LisH"/>
    <property type="match status" value="1"/>
</dbReference>
<dbReference type="InterPro" id="IPR050304">
    <property type="entry name" value="MT-severing_AAA_ATPase"/>
</dbReference>
<dbReference type="HAMAP" id="MF_03025">
    <property type="entry name" value="Katanin_p60_AL2"/>
    <property type="match status" value="1"/>
</dbReference>
<keyword evidence="2 8" id="KW-0963">Cytoplasm</keyword>
<comment type="caution">
    <text evidence="11">The sequence shown here is derived from an EMBL/GenBank/DDBJ whole genome shotgun (WGS) entry which is preliminary data.</text>
</comment>
<organism evidence="11 12">
    <name type="scientific">Molossus molossus</name>
    <name type="common">Pallas' mastiff bat</name>
    <name type="synonym">Vespertilio molossus</name>
    <dbReference type="NCBI Taxonomy" id="27622"/>
    <lineage>
        <taxon>Eukaryota</taxon>
        <taxon>Metazoa</taxon>
        <taxon>Chordata</taxon>
        <taxon>Craniata</taxon>
        <taxon>Vertebrata</taxon>
        <taxon>Euteleostomi</taxon>
        <taxon>Mammalia</taxon>
        <taxon>Eutheria</taxon>
        <taxon>Laurasiatheria</taxon>
        <taxon>Chiroptera</taxon>
        <taxon>Yangochiroptera</taxon>
        <taxon>Molossidae</taxon>
        <taxon>Molossus</taxon>
    </lineage>
</organism>
<dbReference type="PROSITE" id="PS50896">
    <property type="entry name" value="LISH"/>
    <property type="match status" value="1"/>
</dbReference>
<dbReference type="InterPro" id="IPR003959">
    <property type="entry name" value="ATPase_AAA_core"/>
</dbReference>
<comment type="catalytic activity">
    <reaction evidence="8">
        <text>n ATP + n H2O + a microtubule = n ADP + n phosphate + (n+1) alpha/beta tubulin heterodimers.</text>
        <dbReference type="EC" id="5.6.1.1"/>
    </reaction>
</comment>
<evidence type="ECO:0000256" key="8">
    <source>
        <dbReference type="HAMAP-Rule" id="MF_03025"/>
    </source>
</evidence>
<protein>
    <recommendedName>
        <fullName evidence="8">Katanin p60 ATPase-containing subunit A-like 2</fullName>
        <shortName evidence="8">Katanin p60 subunit A-like 2</shortName>
        <ecNumber evidence="8">5.6.1.1</ecNumber>
    </recommendedName>
    <alternativeName>
        <fullName evidence="8">p60 katanin-like 2</fullName>
    </alternativeName>
</protein>
<dbReference type="FunFam" id="3.40.50.300:FF:002850">
    <property type="entry name" value="Katanin p60 ATPase-containing subunit A-like 2"/>
    <property type="match status" value="1"/>
</dbReference>
<dbReference type="GO" id="GO:0008017">
    <property type="term" value="F:microtubule binding"/>
    <property type="evidence" value="ECO:0007669"/>
    <property type="project" value="UniProtKB-UniRule"/>
</dbReference>
<dbReference type="InterPro" id="IPR006594">
    <property type="entry name" value="LisH"/>
</dbReference>
<dbReference type="Pfam" id="PF08513">
    <property type="entry name" value="LisH"/>
    <property type="match status" value="1"/>
</dbReference>
<dbReference type="AlphaFoldDB" id="A0A7J8HGE9"/>
<feature type="binding site" evidence="8">
    <location>
        <begin position="259"/>
        <end position="266"/>
    </location>
    <ligand>
        <name>ATP</name>
        <dbReference type="ChEBI" id="CHEBI:30616"/>
    </ligand>
</feature>
<evidence type="ECO:0000256" key="1">
    <source>
        <dbReference type="ARBA" id="ARBA00004647"/>
    </source>
</evidence>
<keyword evidence="4 8" id="KW-0547">Nucleotide-binding</keyword>
<dbReference type="GO" id="GO:0000922">
    <property type="term" value="C:spindle pole"/>
    <property type="evidence" value="ECO:0007669"/>
    <property type="project" value="UniProtKB-SubCell"/>
</dbReference>
<reference evidence="11 12" key="1">
    <citation type="journal article" date="2020" name="Nature">
        <title>Six reference-quality genomes reveal evolution of bat adaptations.</title>
        <authorList>
            <person name="Jebb D."/>
            <person name="Huang Z."/>
            <person name="Pippel M."/>
            <person name="Hughes G.M."/>
            <person name="Lavrichenko K."/>
            <person name="Devanna P."/>
            <person name="Winkler S."/>
            <person name="Jermiin L.S."/>
            <person name="Skirmuntt E.C."/>
            <person name="Katzourakis A."/>
            <person name="Burkitt-Gray L."/>
            <person name="Ray D.A."/>
            <person name="Sullivan K.A.M."/>
            <person name="Roscito J.G."/>
            <person name="Kirilenko B.M."/>
            <person name="Davalos L.M."/>
            <person name="Corthals A.P."/>
            <person name="Power M.L."/>
            <person name="Jones G."/>
            <person name="Ransome R.D."/>
            <person name="Dechmann D.K.N."/>
            <person name="Locatelli A.G."/>
            <person name="Puechmaille S.J."/>
            <person name="Fedrigo O."/>
            <person name="Jarvis E.D."/>
            <person name="Hiller M."/>
            <person name="Vernes S.C."/>
            <person name="Myers E.W."/>
            <person name="Teeling E.C."/>
        </authorList>
    </citation>
    <scope>NUCLEOTIDE SEQUENCE [LARGE SCALE GENOMIC DNA]</scope>
    <source>
        <strain evidence="11">MMolMol1</strain>
        <tissue evidence="11">Muscle</tissue>
    </source>
</reference>
<dbReference type="Pfam" id="PF17862">
    <property type="entry name" value="AAA_lid_3"/>
    <property type="match status" value="1"/>
</dbReference>
<dbReference type="EMBL" id="JACASF010000006">
    <property type="protein sequence ID" value="KAF6471434.1"/>
    <property type="molecule type" value="Genomic_DNA"/>
</dbReference>
<evidence type="ECO:0000256" key="4">
    <source>
        <dbReference type="ARBA" id="ARBA00022741"/>
    </source>
</evidence>
<evidence type="ECO:0000259" key="10">
    <source>
        <dbReference type="SMART" id="SM00382"/>
    </source>
</evidence>
<dbReference type="GO" id="GO:0005524">
    <property type="term" value="F:ATP binding"/>
    <property type="evidence" value="ECO:0007669"/>
    <property type="project" value="UniProtKB-KW"/>
</dbReference>
<dbReference type="Proteomes" id="UP000550707">
    <property type="component" value="Unassembled WGS sequence"/>
</dbReference>
<dbReference type="GO" id="GO:0051013">
    <property type="term" value="P:microtubule severing"/>
    <property type="evidence" value="ECO:0007669"/>
    <property type="project" value="UniProtKB-UniRule"/>
</dbReference>
<feature type="compositionally biased region" description="Basic and acidic residues" evidence="9">
    <location>
        <begin position="134"/>
        <end position="148"/>
    </location>
</feature>
<proteinExistence type="inferred from homology"/>
<comment type="subcellular location">
    <subcellularLocation>
        <location evidence="1 8">Cytoplasm</location>
        <location evidence="1 8">Cytoskeleton</location>
        <location evidence="1 8">Spindle pole</location>
    </subcellularLocation>
    <subcellularLocation>
        <location evidence="8">Cytoplasm</location>
        <location evidence="8">Cytoskeleton</location>
    </subcellularLocation>
    <subcellularLocation>
        <location evidence="8">Cytoplasm</location>
    </subcellularLocation>
    <subcellularLocation>
        <location evidence="8">Cytoplasm</location>
        <location evidence="8">Cytoskeleton</location>
        <location evidence="8">Spindle</location>
    </subcellularLocation>
    <text evidence="8">Localizes within the cytoplasm, partially overlapping with microtubules in interphase and to the mitotic spindle and spindle poles during mitosis.</text>
</comment>
<dbReference type="Gene3D" id="1.10.8.60">
    <property type="match status" value="1"/>
</dbReference>
<keyword evidence="6 8" id="KW-0206">Cytoskeleton</keyword>
<evidence type="ECO:0000256" key="2">
    <source>
        <dbReference type="ARBA" id="ARBA00022490"/>
    </source>
</evidence>
<comment type="function">
    <text evidence="8">Severs microtubules in vitro in an ATP-dependent manner. This activity may promote rapid reorganization of cellular microtubule arrays.</text>
</comment>
<keyword evidence="7 8" id="KW-0413">Isomerase</keyword>
<evidence type="ECO:0000256" key="7">
    <source>
        <dbReference type="ARBA" id="ARBA00023235"/>
    </source>
</evidence>
<keyword evidence="12" id="KW-1185">Reference proteome</keyword>
<dbReference type="GO" id="GO:0016887">
    <property type="term" value="F:ATP hydrolysis activity"/>
    <property type="evidence" value="ECO:0007669"/>
    <property type="project" value="InterPro"/>
</dbReference>
<dbReference type="GO" id="GO:0005874">
    <property type="term" value="C:microtubule"/>
    <property type="evidence" value="ECO:0007669"/>
    <property type="project" value="UniProtKB-KW"/>
</dbReference>
<dbReference type="SUPFAM" id="SSF52540">
    <property type="entry name" value="P-loop containing nucleoside triphosphate hydrolases"/>
    <property type="match status" value="1"/>
</dbReference>
<dbReference type="PANTHER" id="PTHR23074:SF78">
    <property type="entry name" value="KATANIN P60 ATPASE-CONTAINING SUBUNIT A-LIKE 2"/>
    <property type="match status" value="1"/>
</dbReference>
<evidence type="ECO:0000313" key="11">
    <source>
        <dbReference type="EMBL" id="KAF6471434.1"/>
    </source>
</evidence>
<evidence type="ECO:0000313" key="12">
    <source>
        <dbReference type="Proteomes" id="UP000550707"/>
    </source>
</evidence>